<evidence type="ECO:0000313" key="1">
    <source>
        <dbReference type="EMBL" id="ELK30918.1"/>
    </source>
</evidence>
<sequence>MSTAIPLPAAGYWQQRRAPEVGVSSNSQASVKSQIIALCREAALLALEEDIKAKCTRKKHFTQALSTVTPRIPQSLRRFYEDYQEKSGLHTL</sequence>
<dbReference type="Proteomes" id="UP000010556">
    <property type="component" value="Unassembled WGS sequence"/>
</dbReference>
<dbReference type="Gene3D" id="1.10.8.60">
    <property type="match status" value="1"/>
</dbReference>
<protein>
    <submittedName>
        <fullName evidence="1">Spermatogenesis-associated protein 5</fullName>
    </submittedName>
</protein>
<name>L5LZL3_MYODS</name>
<dbReference type="EMBL" id="KB106582">
    <property type="protein sequence ID" value="ELK30918.1"/>
    <property type="molecule type" value="Genomic_DNA"/>
</dbReference>
<accession>L5LZL3</accession>
<dbReference type="AlphaFoldDB" id="L5LZL3"/>
<proteinExistence type="predicted"/>
<evidence type="ECO:0000313" key="2">
    <source>
        <dbReference type="Proteomes" id="UP000010556"/>
    </source>
</evidence>
<organism evidence="1 2">
    <name type="scientific">Myotis davidii</name>
    <name type="common">David's myotis</name>
    <dbReference type="NCBI Taxonomy" id="225400"/>
    <lineage>
        <taxon>Eukaryota</taxon>
        <taxon>Metazoa</taxon>
        <taxon>Chordata</taxon>
        <taxon>Craniata</taxon>
        <taxon>Vertebrata</taxon>
        <taxon>Euteleostomi</taxon>
        <taxon>Mammalia</taxon>
        <taxon>Eutheria</taxon>
        <taxon>Laurasiatheria</taxon>
        <taxon>Chiroptera</taxon>
        <taxon>Yangochiroptera</taxon>
        <taxon>Vespertilionidae</taxon>
        <taxon>Myotis</taxon>
    </lineage>
</organism>
<reference evidence="2" key="1">
    <citation type="journal article" date="2013" name="Science">
        <title>Comparative analysis of bat genomes provides insight into the evolution of flight and immunity.</title>
        <authorList>
            <person name="Zhang G."/>
            <person name="Cowled C."/>
            <person name="Shi Z."/>
            <person name="Huang Z."/>
            <person name="Bishop-Lilly K.A."/>
            <person name="Fang X."/>
            <person name="Wynne J.W."/>
            <person name="Xiong Z."/>
            <person name="Baker M.L."/>
            <person name="Zhao W."/>
            <person name="Tachedjian M."/>
            <person name="Zhu Y."/>
            <person name="Zhou P."/>
            <person name="Jiang X."/>
            <person name="Ng J."/>
            <person name="Yang L."/>
            <person name="Wu L."/>
            <person name="Xiao J."/>
            <person name="Feng Y."/>
            <person name="Chen Y."/>
            <person name="Sun X."/>
            <person name="Zhang Y."/>
            <person name="Marsh G.A."/>
            <person name="Crameri G."/>
            <person name="Broder C.C."/>
            <person name="Frey K.G."/>
            <person name="Wang L.F."/>
            <person name="Wang J."/>
        </authorList>
    </citation>
    <scope>NUCLEOTIDE SEQUENCE [LARGE SCALE GENOMIC DNA]</scope>
</reference>
<gene>
    <name evidence="1" type="ORF">MDA_GLEAN10021181</name>
</gene>
<keyword evidence="2" id="KW-1185">Reference proteome</keyword>